<feature type="transmembrane region" description="Helical" evidence="3">
    <location>
        <begin position="62"/>
        <end position="83"/>
    </location>
</feature>
<evidence type="ECO:0000313" key="5">
    <source>
        <dbReference type="Proteomes" id="UP000016922"/>
    </source>
</evidence>
<comment type="similarity">
    <text evidence="1">Belongs to the AIM6 family.</text>
</comment>
<dbReference type="KEGG" id="glz:GLAREA_02117"/>
<dbReference type="OrthoDB" id="4153866at2759"/>
<dbReference type="PANTHER" id="PTHR31571">
    <property type="entry name" value="ALTERED INHERITANCE OF MITOCHONDRIA PROTEIN 6"/>
    <property type="match status" value="1"/>
</dbReference>
<proteinExistence type="inferred from homology"/>
<evidence type="ECO:0000256" key="1">
    <source>
        <dbReference type="ARBA" id="ARBA00008858"/>
    </source>
</evidence>
<accession>S3CKD5</accession>
<dbReference type="SUPFAM" id="SSF51695">
    <property type="entry name" value="PLC-like phosphodiesterases"/>
    <property type="match status" value="1"/>
</dbReference>
<dbReference type="AlphaFoldDB" id="S3CKD5"/>
<sequence>MSFSHSYESGSDTDFEDEAGVGLIYLGKIQPHRRSMFTFRFQSRARRCLQAIKRNPKVVKRIFISFWVLVAIITTAVGIWYSLVFALTRRLSPPAQSQNGVGEVIYQWAEPGSASTASTSPAWLPDFTKDITPIPCHSHNDYWRTTPLYDALLAGCTSVEADVWLEDNELYVGHSHRSLRKSRTFKSLYVDPILSILENQNLKPEITTADERIQGVFDTSPNTTLILLVDFKTDGHDLFPVVEAQLETLRQRGYLTRFNGTHLIPSAITVVGTGNTQFTDITSSTNRTIFFDAPLEKLSVSPEYTPENSYYASVSMTKAVGHLWFNKFSAEQKEMIKAQIDEATKRGLVSRYWSAPAWPVGWKIRVWEFLTENGVGMLNVDELQEASRWSWRGCVVMGIGLC</sequence>
<keyword evidence="3" id="KW-0812">Transmembrane</keyword>
<organism evidence="4 5">
    <name type="scientific">Glarea lozoyensis (strain ATCC 20868 / MF5171)</name>
    <dbReference type="NCBI Taxonomy" id="1116229"/>
    <lineage>
        <taxon>Eukaryota</taxon>
        <taxon>Fungi</taxon>
        <taxon>Dikarya</taxon>
        <taxon>Ascomycota</taxon>
        <taxon>Pezizomycotina</taxon>
        <taxon>Leotiomycetes</taxon>
        <taxon>Helotiales</taxon>
        <taxon>Helotiaceae</taxon>
        <taxon>Glarea</taxon>
    </lineage>
</organism>
<evidence type="ECO:0000256" key="2">
    <source>
        <dbReference type="ARBA" id="ARBA00014286"/>
    </source>
</evidence>
<dbReference type="GO" id="GO:0006629">
    <property type="term" value="P:lipid metabolic process"/>
    <property type="evidence" value="ECO:0007669"/>
    <property type="project" value="InterPro"/>
</dbReference>
<dbReference type="OMA" id="HWGCTGV"/>
<protein>
    <recommendedName>
        <fullName evidence="2">Altered inheritance of mitochondria protein 6</fullName>
    </recommendedName>
</protein>
<dbReference type="GO" id="GO:0008081">
    <property type="term" value="F:phosphoric diester hydrolase activity"/>
    <property type="evidence" value="ECO:0007669"/>
    <property type="project" value="InterPro"/>
</dbReference>
<dbReference type="PANTHER" id="PTHR31571:SF1">
    <property type="entry name" value="ALTERED INHERITANCE OF MITOCHONDRIA PROTEIN 6"/>
    <property type="match status" value="1"/>
</dbReference>
<dbReference type="InterPro" id="IPR051236">
    <property type="entry name" value="HAT_RTT109-like"/>
</dbReference>
<keyword evidence="5" id="KW-1185">Reference proteome</keyword>
<dbReference type="eggNOG" id="ENOG502QVA8">
    <property type="taxonomic scope" value="Eukaryota"/>
</dbReference>
<name>S3CKD5_GLAL2</name>
<keyword evidence="3" id="KW-1133">Transmembrane helix</keyword>
<evidence type="ECO:0000313" key="4">
    <source>
        <dbReference type="EMBL" id="EPE26205.1"/>
    </source>
</evidence>
<dbReference type="HOGENOM" id="CLU_031561_0_2_1"/>
<dbReference type="EMBL" id="KE145371">
    <property type="protein sequence ID" value="EPE26205.1"/>
    <property type="molecule type" value="Genomic_DNA"/>
</dbReference>
<evidence type="ECO:0000256" key="3">
    <source>
        <dbReference type="SAM" id="Phobius"/>
    </source>
</evidence>
<dbReference type="Proteomes" id="UP000016922">
    <property type="component" value="Unassembled WGS sequence"/>
</dbReference>
<gene>
    <name evidence="4" type="ORF">GLAREA_02117</name>
</gene>
<keyword evidence="3" id="KW-0472">Membrane</keyword>
<dbReference type="GeneID" id="19461175"/>
<reference evidence="4 5" key="1">
    <citation type="journal article" date="2013" name="BMC Genomics">
        <title>Genomics-driven discovery of the pneumocandin biosynthetic gene cluster in the fungus Glarea lozoyensis.</title>
        <authorList>
            <person name="Chen L."/>
            <person name="Yue Q."/>
            <person name="Zhang X."/>
            <person name="Xiang M."/>
            <person name="Wang C."/>
            <person name="Li S."/>
            <person name="Che Y."/>
            <person name="Ortiz-Lopez F.J."/>
            <person name="Bills G.F."/>
            <person name="Liu X."/>
            <person name="An Z."/>
        </authorList>
    </citation>
    <scope>NUCLEOTIDE SEQUENCE [LARGE SCALE GENOMIC DNA]</scope>
    <source>
        <strain evidence="5">ATCC 20868 / MF5171</strain>
    </source>
</reference>
<dbReference type="RefSeq" id="XP_008087524.1">
    <property type="nucleotide sequence ID" value="XM_008089333.1"/>
</dbReference>
<dbReference type="InterPro" id="IPR017946">
    <property type="entry name" value="PLC-like_Pdiesterase_TIM-brl"/>
</dbReference>